<keyword evidence="4" id="KW-0472">Membrane</keyword>
<dbReference type="PANTHER" id="PTHR47737:SF1">
    <property type="entry name" value="GLYCINE BETAINE_PROLINE BETAINE TRANSPORT SYSTEM PERMEASE PROTEIN PROW"/>
    <property type="match status" value="1"/>
</dbReference>
<sequence length="206" mass="22975">MLLCAWLPTTHAAYWQRYRGRLIDLATVASGTWLGLAVPDYVDIDSIDQLRGAHARFGNRIVGIDAGAGLMLRARAALDSYRLHEMQLLTSSTVAMQSQLSRAIERRHWIVVTAWKPLGIWSRHALKPLADPAGVFGSGDRIDTLITPSLPRREPRVVDLLRRFQLPLGDIEAMMVRLEDGVPPARVTSDWIDAHADDVARWTHGA</sequence>
<dbReference type="GO" id="GO:0015871">
    <property type="term" value="P:choline transport"/>
    <property type="evidence" value="ECO:0007669"/>
    <property type="project" value="TreeGrafter"/>
</dbReference>
<dbReference type="GO" id="GO:0043190">
    <property type="term" value="C:ATP-binding cassette (ABC) transporter complex"/>
    <property type="evidence" value="ECO:0007669"/>
    <property type="project" value="InterPro"/>
</dbReference>
<dbReference type="Gene3D" id="3.40.190.100">
    <property type="entry name" value="Glycine betaine-binding periplasmic protein, domain 2"/>
    <property type="match status" value="1"/>
</dbReference>
<protein>
    <submittedName>
        <fullName evidence="6">Glycine betaine-binding protein OpuAC</fullName>
    </submittedName>
</protein>
<name>A0A1J5PEF4_9ZZZZ</name>
<evidence type="ECO:0000256" key="3">
    <source>
        <dbReference type="ARBA" id="ARBA00022475"/>
    </source>
</evidence>
<evidence type="ECO:0000313" key="6">
    <source>
        <dbReference type="EMBL" id="OIQ70025.1"/>
    </source>
</evidence>
<dbReference type="EMBL" id="MLJW01004407">
    <property type="protein sequence ID" value="OIQ70025.1"/>
    <property type="molecule type" value="Genomic_DNA"/>
</dbReference>
<dbReference type="InterPro" id="IPR007210">
    <property type="entry name" value="ABC_Gly_betaine_transp_sub-bd"/>
</dbReference>
<dbReference type="CDD" id="cd13639">
    <property type="entry name" value="PBP2_OpuAC_like"/>
    <property type="match status" value="1"/>
</dbReference>
<reference evidence="6" key="1">
    <citation type="submission" date="2016-10" db="EMBL/GenBank/DDBJ databases">
        <title>Sequence of Gallionella enrichment culture.</title>
        <authorList>
            <person name="Poehlein A."/>
            <person name="Muehling M."/>
            <person name="Daniel R."/>
        </authorList>
    </citation>
    <scope>NUCLEOTIDE SEQUENCE</scope>
</reference>
<dbReference type="GO" id="GO:0015226">
    <property type="term" value="F:carnitine transmembrane transporter activity"/>
    <property type="evidence" value="ECO:0007669"/>
    <property type="project" value="TreeGrafter"/>
</dbReference>
<keyword evidence="3" id="KW-1003">Cell membrane</keyword>
<evidence type="ECO:0000256" key="2">
    <source>
        <dbReference type="ARBA" id="ARBA00022448"/>
    </source>
</evidence>
<comment type="subcellular location">
    <subcellularLocation>
        <location evidence="1">Cell membrane</location>
    </subcellularLocation>
</comment>
<organism evidence="6">
    <name type="scientific">mine drainage metagenome</name>
    <dbReference type="NCBI Taxonomy" id="410659"/>
    <lineage>
        <taxon>unclassified sequences</taxon>
        <taxon>metagenomes</taxon>
        <taxon>ecological metagenomes</taxon>
    </lineage>
</organism>
<dbReference type="Gene3D" id="3.40.190.10">
    <property type="entry name" value="Periplasmic binding protein-like II"/>
    <property type="match status" value="1"/>
</dbReference>
<dbReference type="SUPFAM" id="SSF53850">
    <property type="entry name" value="Periplasmic binding protein-like II"/>
    <property type="match status" value="1"/>
</dbReference>
<dbReference type="GO" id="GO:0005275">
    <property type="term" value="F:amine transmembrane transporter activity"/>
    <property type="evidence" value="ECO:0007669"/>
    <property type="project" value="TreeGrafter"/>
</dbReference>
<accession>A0A1J5PEF4</accession>
<dbReference type="AlphaFoldDB" id="A0A1J5PEF4"/>
<evidence type="ECO:0000256" key="1">
    <source>
        <dbReference type="ARBA" id="ARBA00004236"/>
    </source>
</evidence>
<dbReference type="Pfam" id="PF04069">
    <property type="entry name" value="OpuAC"/>
    <property type="match status" value="1"/>
</dbReference>
<feature type="domain" description="ABC-type glycine betaine transport system substrate-binding" evidence="5">
    <location>
        <begin position="3"/>
        <end position="193"/>
    </location>
</feature>
<comment type="caution">
    <text evidence="6">The sequence shown here is derived from an EMBL/GenBank/DDBJ whole genome shotgun (WGS) entry which is preliminary data.</text>
</comment>
<keyword evidence="2" id="KW-0813">Transport</keyword>
<proteinExistence type="predicted"/>
<evidence type="ECO:0000256" key="4">
    <source>
        <dbReference type="ARBA" id="ARBA00023136"/>
    </source>
</evidence>
<dbReference type="PANTHER" id="PTHR47737">
    <property type="entry name" value="GLYCINE BETAINE/PROLINE BETAINE TRANSPORT SYSTEM PERMEASE PROTEIN PROW"/>
    <property type="match status" value="1"/>
</dbReference>
<gene>
    <name evidence="6" type="primary">opuAC_3</name>
    <name evidence="6" type="ORF">GALL_483670</name>
</gene>
<evidence type="ECO:0000259" key="5">
    <source>
        <dbReference type="Pfam" id="PF04069"/>
    </source>
</evidence>
<dbReference type="GO" id="GO:0031460">
    <property type="term" value="P:glycine betaine transport"/>
    <property type="evidence" value="ECO:0007669"/>
    <property type="project" value="TreeGrafter"/>
</dbReference>